<organism evidence="2 3">
    <name type="scientific">Fulvivirga kasyanovii</name>
    <dbReference type="NCBI Taxonomy" id="396812"/>
    <lineage>
        <taxon>Bacteria</taxon>
        <taxon>Pseudomonadati</taxon>
        <taxon>Bacteroidota</taxon>
        <taxon>Cytophagia</taxon>
        <taxon>Cytophagales</taxon>
        <taxon>Fulvivirgaceae</taxon>
        <taxon>Fulvivirga</taxon>
    </lineage>
</organism>
<reference evidence="2 3" key="1">
    <citation type="submission" date="2019-02" db="EMBL/GenBank/DDBJ databases">
        <authorList>
            <person name="Goldberg S.R."/>
            <person name="Haltli B.A."/>
            <person name="Correa H."/>
            <person name="Russell K.G."/>
        </authorList>
    </citation>
    <scope>NUCLEOTIDE SEQUENCE [LARGE SCALE GENOMIC DNA]</scope>
    <source>
        <strain evidence="2 3">JCM 16186</strain>
    </source>
</reference>
<evidence type="ECO:0000313" key="3">
    <source>
        <dbReference type="Proteomes" id="UP000798808"/>
    </source>
</evidence>
<dbReference type="PANTHER" id="PTHR43792:SF1">
    <property type="entry name" value="N-ACETYLTRANSFERASE DOMAIN-CONTAINING PROTEIN"/>
    <property type="match status" value="1"/>
</dbReference>
<feature type="domain" description="N-acetyltransferase" evidence="1">
    <location>
        <begin position="13"/>
        <end position="179"/>
    </location>
</feature>
<dbReference type="InterPro" id="IPR051531">
    <property type="entry name" value="N-acetyltransferase"/>
</dbReference>
<dbReference type="Gene3D" id="3.40.630.30">
    <property type="match status" value="1"/>
</dbReference>
<dbReference type="EMBL" id="SMLW01000539">
    <property type="protein sequence ID" value="MTI25781.1"/>
    <property type="molecule type" value="Genomic_DNA"/>
</dbReference>
<dbReference type="InterPro" id="IPR016181">
    <property type="entry name" value="Acyl_CoA_acyltransferase"/>
</dbReference>
<evidence type="ECO:0000259" key="1">
    <source>
        <dbReference type="PROSITE" id="PS51186"/>
    </source>
</evidence>
<dbReference type="PANTHER" id="PTHR43792">
    <property type="entry name" value="GNAT FAMILY, PUTATIVE (AFU_ORTHOLOGUE AFUA_3G00765)-RELATED-RELATED"/>
    <property type="match status" value="1"/>
</dbReference>
<evidence type="ECO:0000313" key="2">
    <source>
        <dbReference type="EMBL" id="MTI25781.1"/>
    </source>
</evidence>
<comment type="caution">
    <text evidence="2">The sequence shown here is derived from an EMBL/GenBank/DDBJ whole genome shotgun (WGS) entry which is preliminary data.</text>
</comment>
<sequence>MLNLPESFETERLVIRKLRKEDARAIYDGYASVHESTRFVSWPTHTSIEETYSFLAMKDEEWKQGKDYAYAVTLKATGILIGGVGAINEKGKVAIGYILNPAFERKGYTTEAVAQLVKLLCNTPDVWRIWALCDVDNIGSHKVLEKTGFKKEAVLHRWYRFVNQDNAIKDCIFYLYPKP</sequence>
<dbReference type="Proteomes" id="UP000798808">
    <property type="component" value="Unassembled WGS sequence"/>
</dbReference>
<dbReference type="PROSITE" id="PS51186">
    <property type="entry name" value="GNAT"/>
    <property type="match status" value="1"/>
</dbReference>
<accession>A0ABW9RQ05</accession>
<proteinExistence type="predicted"/>
<name>A0ABW9RQ05_9BACT</name>
<dbReference type="SUPFAM" id="SSF55729">
    <property type="entry name" value="Acyl-CoA N-acyltransferases (Nat)"/>
    <property type="match status" value="1"/>
</dbReference>
<dbReference type="InterPro" id="IPR000182">
    <property type="entry name" value="GNAT_dom"/>
</dbReference>
<dbReference type="Pfam" id="PF13302">
    <property type="entry name" value="Acetyltransf_3"/>
    <property type="match status" value="1"/>
</dbReference>
<keyword evidence="3" id="KW-1185">Reference proteome</keyword>
<dbReference type="RefSeq" id="WP_155172203.1">
    <property type="nucleotide sequence ID" value="NZ_BAAAFL010000008.1"/>
</dbReference>
<protein>
    <submittedName>
        <fullName evidence="2">N-acetyltransferase</fullName>
    </submittedName>
</protein>
<gene>
    <name evidence="2" type="ORF">E1163_12575</name>
</gene>